<dbReference type="HOGENOM" id="CLU_079628_0_0_6"/>
<gene>
    <name evidence="1" type="ORF">OU5_5869</name>
</gene>
<evidence type="ECO:0000313" key="1">
    <source>
        <dbReference type="EMBL" id="AHZ72948.1"/>
    </source>
</evidence>
<accession>A0A024EKS1</accession>
<proteinExistence type="predicted"/>
<dbReference type="InterPro" id="IPR011227">
    <property type="entry name" value="UCP029730"/>
</dbReference>
<dbReference type="Pfam" id="PF05013">
    <property type="entry name" value="FGase"/>
    <property type="match status" value="1"/>
</dbReference>
<dbReference type="SUPFAM" id="SSF53187">
    <property type="entry name" value="Zn-dependent exopeptidases"/>
    <property type="match status" value="1"/>
</dbReference>
<keyword evidence="1" id="KW-0378">Hydrolase</keyword>
<dbReference type="AlphaFoldDB" id="A0A024EKS1"/>
<dbReference type="Gene3D" id="3.40.630.40">
    <property type="entry name" value="Zn-dependent exopeptidases"/>
    <property type="match status" value="1"/>
</dbReference>
<sequence length="250" mass="27618">MHACTESAELGLYTEPAYTLSREGSAHPLILVCEHASRFIPPGLNDLGLSHDAAREHIAWDIGALALAEGLSQALGATLLAANYSRLLIDLNRPHHAPDSIPLQSEIYPIPGNRDLDEVTREYRRECLFKPFHARLQTLIDQRIAQGRPVRVVGIHSFTPVFHGQPRALEVGVLFGEARDYAQRLIDGLSQHPLKVASNEPYKINPLGDMTVPVHGDARGLESVLIEVRNDLLRTAENVSRWAGYLAPLL</sequence>
<organism evidence="1 2">
    <name type="scientific">Pseudomonas mandelii JR-1</name>
    <dbReference type="NCBI Taxonomy" id="1147786"/>
    <lineage>
        <taxon>Bacteria</taxon>
        <taxon>Pseudomonadati</taxon>
        <taxon>Pseudomonadota</taxon>
        <taxon>Gammaproteobacteria</taxon>
        <taxon>Pseudomonadales</taxon>
        <taxon>Pseudomonadaceae</taxon>
        <taxon>Pseudomonas</taxon>
    </lineage>
</organism>
<name>A0A024EKS1_9PSED</name>
<dbReference type="RefSeq" id="WP_010455562.1">
    <property type="nucleotide sequence ID" value="NZ_CP005960.1"/>
</dbReference>
<reference evidence="1 2" key="1">
    <citation type="journal article" date="2012" name="J. Bacteriol.">
        <title>Genome sequence of cold-adapted Pseudomonas mandelii strain JR-1.</title>
        <authorList>
            <person name="Jang S.H."/>
            <person name="Kim J."/>
            <person name="Kim J."/>
            <person name="Hong S."/>
            <person name="Lee C."/>
        </authorList>
    </citation>
    <scope>NUCLEOTIDE SEQUENCE [LARGE SCALE GENOMIC DNA]</scope>
    <source>
        <strain evidence="1 2">JR-1</strain>
    </source>
</reference>
<dbReference type="InterPro" id="IPR007709">
    <property type="entry name" value="N-FG_amidohydro"/>
</dbReference>
<protein>
    <submittedName>
        <fullName evidence="1">N-formylglutamate amidohydrolase</fullName>
    </submittedName>
</protein>
<dbReference type="GO" id="GO:0016787">
    <property type="term" value="F:hydrolase activity"/>
    <property type="evidence" value="ECO:0007669"/>
    <property type="project" value="UniProtKB-KW"/>
</dbReference>
<dbReference type="EMBL" id="CP005960">
    <property type="protein sequence ID" value="AHZ72948.1"/>
    <property type="molecule type" value="Genomic_DNA"/>
</dbReference>
<evidence type="ECO:0000313" key="2">
    <source>
        <dbReference type="Proteomes" id="UP000026913"/>
    </source>
</evidence>
<dbReference type="OrthoDB" id="9815326at2"/>
<dbReference type="PIRSF" id="PIRSF029730">
    <property type="entry name" value="UCP029730"/>
    <property type="match status" value="1"/>
</dbReference>
<dbReference type="Proteomes" id="UP000026913">
    <property type="component" value="Chromosome"/>
</dbReference>
<dbReference type="KEGG" id="pman:OU5_5869"/>